<protein>
    <submittedName>
        <fullName evidence="3">4010_t:CDS:1</fullName>
    </submittedName>
</protein>
<name>A0A9N8YWF1_9GLOM</name>
<proteinExistence type="predicted"/>
<evidence type="ECO:0000259" key="2">
    <source>
        <dbReference type="Pfam" id="PF10551"/>
    </source>
</evidence>
<dbReference type="Proteomes" id="UP000789396">
    <property type="component" value="Unassembled WGS sequence"/>
</dbReference>
<dbReference type="EMBL" id="CAJVPZ010000086">
    <property type="protein sequence ID" value="CAG8452372.1"/>
    <property type="molecule type" value="Genomic_DNA"/>
</dbReference>
<dbReference type="OrthoDB" id="2438752at2759"/>
<dbReference type="InterPro" id="IPR018289">
    <property type="entry name" value="MULE_transposase_dom"/>
</dbReference>
<dbReference type="Pfam" id="PF10551">
    <property type="entry name" value="MULE"/>
    <property type="match status" value="1"/>
</dbReference>
<reference evidence="3" key="1">
    <citation type="submission" date="2021-06" db="EMBL/GenBank/DDBJ databases">
        <authorList>
            <person name="Kallberg Y."/>
            <person name="Tangrot J."/>
            <person name="Rosling A."/>
        </authorList>
    </citation>
    <scope>NUCLEOTIDE SEQUENCE</scope>
    <source>
        <strain evidence="3">IN212</strain>
    </source>
</reference>
<sequence>MAVEGEHVLKNQLVLDEFVEYIKYEPMESRFLEIFNEDKLVTGKNMKISNGETMKGGTLKCKNVKVSNNMKTVKGKTVEKCENVECKNMGGEPVNEFIEINEVEYHKYQFNESNNPLVKKRMLVYENAEKYKPNKTKPIEQQHNKGSKKINCKWHINLSNPEVGGFVHITLTHLVYNHTIDAKNIRFATAFRKFDESIMNEIEHAYSDIVLYNNTSRTNKYNFPLSLFIFVDNYDKSQLDIQTFLSDETQESYEWILQQTLDATNIEPQVIMTDMDQAMDAVDSIYSKPFVSTSLQKYQNENNMCNLIPKHHYNIQKAQVQHCLQKKMDYGHLMASVSIELSDGHIYDVDSIKDPVVCKEKGRLPSKRLKASNEDKSKGSNKKTQIVSSDDVDSDHSEIKANRLTNI</sequence>
<accession>A0A9N8YWF1</accession>
<gene>
    <name evidence="3" type="ORF">RFULGI_LOCUS292</name>
</gene>
<feature type="domain" description="MULE transposase" evidence="2">
    <location>
        <begin position="210"/>
        <end position="280"/>
    </location>
</feature>
<evidence type="ECO:0000313" key="4">
    <source>
        <dbReference type="Proteomes" id="UP000789396"/>
    </source>
</evidence>
<comment type="caution">
    <text evidence="3">The sequence shown here is derived from an EMBL/GenBank/DDBJ whole genome shotgun (WGS) entry which is preliminary data.</text>
</comment>
<keyword evidence="4" id="KW-1185">Reference proteome</keyword>
<evidence type="ECO:0000313" key="3">
    <source>
        <dbReference type="EMBL" id="CAG8452372.1"/>
    </source>
</evidence>
<evidence type="ECO:0000256" key="1">
    <source>
        <dbReference type="SAM" id="MobiDB-lite"/>
    </source>
</evidence>
<dbReference type="PANTHER" id="PTHR47718:SF13">
    <property type="entry name" value="OS09G0290500 PROTEIN"/>
    <property type="match status" value="1"/>
</dbReference>
<feature type="region of interest" description="Disordered" evidence="1">
    <location>
        <begin position="363"/>
        <end position="407"/>
    </location>
</feature>
<organism evidence="3 4">
    <name type="scientific">Racocetra fulgida</name>
    <dbReference type="NCBI Taxonomy" id="60492"/>
    <lineage>
        <taxon>Eukaryota</taxon>
        <taxon>Fungi</taxon>
        <taxon>Fungi incertae sedis</taxon>
        <taxon>Mucoromycota</taxon>
        <taxon>Glomeromycotina</taxon>
        <taxon>Glomeromycetes</taxon>
        <taxon>Diversisporales</taxon>
        <taxon>Gigasporaceae</taxon>
        <taxon>Racocetra</taxon>
    </lineage>
</organism>
<dbReference type="AlphaFoldDB" id="A0A9N8YWF1"/>
<dbReference type="PANTHER" id="PTHR47718">
    <property type="entry name" value="OS01G0519700 PROTEIN"/>
    <property type="match status" value="1"/>
</dbReference>